<dbReference type="SUPFAM" id="SSF48403">
    <property type="entry name" value="Ankyrin repeat"/>
    <property type="match status" value="1"/>
</dbReference>
<proteinExistence type="predicted"/>
<keyword evidence="4" id="KW-0378">Hydrolase</keyword>
<dbReference type="GO" id="GO:0008663">
    <property type="term" value="F:2',3'-cyclic-nucleotide 2'-phosphodiesterase activity"/>
    <property type="evidence" value="ECO:0007669"/>
    <property type="project" value="UniProtKB-EC"/>
</dbReference>
<dbReference type="InterPro" id="IPR002110">
    <property type="entry name" value="Ankyrin_rpt"/>
</dbReference>
<reference evidence="4 5" key="1">
    <citation type="submission" date="2011-07" db="EMBL/GenBank/DDBJ databases">
        <authorList>
            <person name="Coyne R."/>
            <person name="Brami D."/>
            <person name="Johnson J."/>
            <person name="Hostetler J."/>
            <person name="Hannick L."/>
            <person name="Clark T."/>
            <person name="Cassidy-Hanley D."/>
            <person name="Inman J."/>
        </authorList>
    </citation>
    <scope>NUCLEOTIDE SEQUENCE [LARGE SCALE GENOMIC DNA]</scope>
    <source>
        <strain evidence="4 5">G5</strain>
    </source>
</reference>
<dbReference type="Proteomes" id="UP000008983">
    <property type="component" value="Unassembled WGS sequence"/>
</dbReference>
<dbReference type="PANTHER" id="PTHR24198">
    <property type="entry name" value="ANKYRIN REPEAT AND PROTEIN KINASE DOMAIN-CONTAINING PROTEIN"/>
    <property type="match status" value="1"/>
</dbReference>
<feature type="compositionally biased region" description="Basic and acidic residues" evidence="3">
    <location>
        <begin position="48"/>
        <end position="59"/>
    </location>
</feature>
<accession>G0QM06</accession>
<feature type="region of interest" description="Disordered" evidence="3">
    <location>
        <begin position="25"/>
        <end position="158"/>
    </location>
</feature>
<feature type="compositionally biased region" description="Basic residues" evidence="3">
    <location>
        <begin position="140"/>
        <end position="149"/>
    </location>
</feature>
<feature type="non-terminal residue" evidence="4">
    <location>
        <position position="803"/>
    </location>
</feature>
<name>G0QM06_ICHMU</name>
<dbReference type="Pfam" id="PF12796">
    <property type="entry name" value="Ank_2"/>
    <property type="match status" value="1"/>
</dbReference>
<evidence type="ECO:0000313" key="5">
    <source>
        <dbReference type="Proteomes" id="UP000008983"/>
    </source>
</evidence>
<dbReference type="InterPro" id="IPR036770">
    <property type="entry name" value="Ankyrin_rpt-contain_sf"/>
</dbReference>
<protein>
    <submittedName>
        <fullName evidence="4">WGR domain protein</fullName>
        <ecNumber evidence="4">3.1.4.16</ecNumber>
    </submittedName>
</protein>
<keyword evidence="1" id="KW-0677">Repeat</keyword>
<dbReference type="STRING" id="857967.G0QM06"/>
<sequence>MKKFLKKKFTKCIFKIKNGRRRIRIRKYLKKNVRSTSLTQKQKNKNSQQEKEKNEDLNKQKKVINNTKKTKQKTVEIQEKKTKRKRTKVKKEKQENSEEEEEQEKQEEQEQQEEQEEEQEEEKEEQEEQEEEEEEEEKGKKKKKKRLSRKQPIQYKKGQFNNRIPKIIEVNEMFDSHSNKINEDCCVRYYKSNKYWQSLIIKIIIKFKQQSNKILYNQKYKYKYQISTLFPMQGPDASHTSLELIFKEKDKKSLQIFIEALQNQQNIIFSTNPACTLDEIQTGYNDRFAYGVVTRKVHCSRGGKEGNNAFVADIQNQIHNWSQDNKIINSLLQNEQEIELLNFLRILKDDQITRKLFSSIHIAVRAGNRKLAAFLIEQANKFGGYGFNKVHEQVLKFDDIQNLEDFKKVSATKKSIGTYGKYGGGSQGSITPIFCAAINPNVEFLKKLLEISPEYSTPDDLMRKPIHYASACEGPGPLKYLLEKGVDSREADRAKMTTLMIAAQFGRPKNLKILLEIENGCNIQARTREGMRAIHFAAYKGRERLKKLKNTPIQKKNYYGMDLVFRISCLYWLSGQELKEQMLKQAEVRQEMVFILLIYSKNRLIMLKMMEFIRNLNTYFYAMWLQAHLLRLNSMISIKKQIMSQKIYTNNIIVYNQQEVKVQMKSLIQYLIIELLFLLEIQQIQIKFINKQICNQIKIKKTYKKIQGKIKMKIQRNIQMKIWRKIQRKIGMNLIQMKLLYNQNYLLQDSEIEGLRKYKDNIVNQNNNILSLQKANILFMIRIKQEQDIQQLQKIIIKNTKII</sequence>
<dbReference type="eggNOG" id="KOG1037">
    <property type="taxonomic scope" value="Eukaryota"/>
</dbReference>
<evidence type="ECO:0000256" key="3">
    <source>
        <dbReference type="SAM" id="MobiDB-lite"/>
    </source>
</evidence>
<feature type="compositionally biased region" description="Acidic residues" evidence="3">
    <location>
        <begin position="97"/>
        <end position="136"/>
    </location>
</feature>
<evidence type="ECO:0000313" key="4">
    <source>
        <dbReference type="EMBL" id="EGR33749.1"/>
    </source>
</evidence>
<keyword evidence="5" id="KW-1185">Reference proteome</keyword>
<dbReference type="AlphaFoldDB" id="G0QM06"/>
<dbReference type="GeneID" id="14909936"/>
<dbReference type="EMBL" id="GL983348">
    <property type="protein sequence ID" value="EGR33749.1"/>
    <property type="molecule type" value="Genomic_DNA"/>
</dbReference>
<feature type="compositionally biased region" description="Basic residues" evidence="3">
    <location>
        <begin position="81"/>
        <end position="91"/>
    </location>
</feature>
<dbReference type="RefSeq" id="XP_004038973.1">
    <property type="nucleotide sequence ID" value="XM_004038925.1"/>
</dbReference>
<keyword evidence="2" id="KW-0040">ANK repeat</keyword>
<dbReference type="EC" id="3.1.4.16" evidence="4"/>
<dbReference type="InParanoid" id="G0QM06"/>
<dbReference type="Gene3D" id="1.25.40.20">
    <property type="entry name" value="Ankyrin repeat-containing domain"/>
    <property type="match status" value="1"/>
</dbReference>
<dbReference type="OrthoDB" id="2017365at2759"/>
<evidence type="ECO:0000256" key="2">
    <source>
        <dbReference type="ARBA" id="ARBA00023043"/>
    </source>
</evidence>
<gene>
    <name evidence="4" type="ORF">IMG5_040570</name>
</gene>
<dbReference type="SMART" id="SM00248">
    <property type="entry name" value="ANK"/>
    <property type="match status" value="4"/>
</dbReference>
<evidence type="ECO:0000256" key="1">
    <source>
        <dbReference type="ARBA" id="ARBA00022737"/>
    </source>
</evidence>
<organism evidence="4 5">
    <name type="scientific">Ichthyophthirius multifiliis</name>
    <name type="common">White spot disease agent</name>
    <name type="synonym">Ich</name>
    <dbReference type="NCBI Taxonomy" id="5932"/>
    <lineage>
        <taxon>Eukaryota</taxon>
        <taxon>Sar</taxon>
        <taxon>Alveolata</taxon>
        <taxon>Ciliophora</taxon>
        <taxon>Intramacronucleata</taxon>
        <taxon>Oligohymenophorea</taxon>
        <taxon>Hymenostomatida</taxon>
        <taxon>Ophryoglenina</taxon>
        <taxon>Ichthyophthirius</taxon>
    </lineage>
</organism>
<dbReference type="PANTHER" id="PTHR24198:SF165">
    <property type="entry name" value="ANKYRIN REPEAT-CONTAINING PROTEIN-RELATED"/>
    <property type="match status" value="1"/>
</dbReference>